<dbReference type="PANTHER" id="PTHR30055">
    <property type="entry name" value="HTH-TYPE TRANSCRIPTIONAL REGULATOR RUTR"/>
    <property type="match status" value="1"/>
</dbReference>
<gene>
    <name evidence="5" type="ORF">Ari01nite_36920</name>
</gene>
<evidence type="ECO:0000313" key="5">
    <source>
        <dbReference type="EMBL" id="GIE96227.1"/>
    </source>
</evidence>
<dbReference type="Gene3D" id="1.10.357.10">
    <property type="entry name" value="Tetracycline Repressor, domain 2"/>
    <property type="match status" value="1"/>
</dbReference>
<dbReference type="GO" id="GO:0003700">
    <property type="term" value="F:DNA-binding transcription factor activity"/>
    <property type="evidence" value="ECO:0007669"/>
    <property type="project" value="TreeGrafter"/>
</dbReference>
<keyword evidence="6" id="KW-1185">Reference proteome</keyword>
<evidence type="ECO:0000256" key="1">
    <source>
        <dbReference type="ARBA" id="ARBA00023125"/>
    </source>
</evidence>
<protein>
    <submittedName>
        <fullName evidence="5">TetR family transcriptional regulator</fullName>
    </submittedName>
</protein>
<dbReference type="Proteomes" id="UP000636960">
    <property type="component" value="Unassembled WGS sequence"/>
</dbReference>
<dbReference type="GO" id="GO:0000976">
    <property type="term" value="F:transcription cis-regulatory region binding"/>
    <property type="evidence" value="ECO:0007669"/>
    <property type="project" value="TreeGrafter"/>
</dbReference>
<proteinExistence type="predicted"/>
<dbReference type="Pfam" id="PF00440">
    <property type="entry name" value="TetR_N"/>
    <property type="match status" value="1"/>
</dbReference>
<organism evidence="5 6">
    <name type="scientific">Paractinoplanes rishiriensis</name>
    <dbReference type="NCBI Taxonomy" id="1050105"/>
    <lineage>
        <taxon>Bacteria</taxon>
        <taxon>Bacillati</taxon>
        <taxon>Actinomycetota</taxon>
        <taxon>Actinomycetes</taxon>
        <taxon>Micromonosporales</taxon>
        <taxon>Micromonosporaceae</taxon>
        <taxon>Paractinoplanes</taxon>
    </lineage>
</organism>
<dbReference type="SUPFAM" id="SSF46689">
    <property type="entry name" value="Homeodomain-like"/>
    <property type="match status" value="1"/>
</dbReference>
<evidence type="ECO:0000313" key="6">
    <source>
        <dbReference type="Proteomes" id="UP000636960"/>
    </source>
</evidence>
<dbReference type="InterPro" id="IPR050109">
    <property type="entry name" value="HTH-type_TetR-like_transc_reg"/>
</dbReference>
<dbReference type="EMBL" id="BOMV01000040">
    <property type="protein sequence ID" value="GIE96227.1"/>
    <property type="molecule type" value="Genomic_DNA"/>
</dbReference>
<reference evidence="5" key="1">
    <citation type="submission" date="2021-01" db="EMBL/GenBank/DDBJ databases">
        <title>Whole genome shotgun sequence of Actinoplanes rishiriensis NBRC 108556.</title>
        <authorList>
            <person name="Komaki H."/>
            <person name="Tamura T."/>
        </authorList>
    </citation>
    <scope>NUCLEOTIDE SEQUENCE</scope>
    <source>
        <strain evidence="5">NBRC 108556</strain>
    </source>
</reference>
<dbReference type="InterPro" id="IPR009057">
    <property type="entry name" value="Homeodomain-like_sf"/>
</dbReference>
<evidence type="ECO:0000259" key="4">
    <source>
        <dbReference type="PROSITE" id="PS50977"/>
    </source>
</evidence>
<dbReference type="PROSITE" id="PS50977">
    <property type="entry name" value="HTH_TETR_2"/>
    <property type="match status" value="1"/>
</dbReference>
<dbReference type="PANTHER" id="PTHR30055:SF226">
    <property type="entry name" value="HTH-TYPE TRANSCRIPTIONAL REGULATOR PKSA"/>
    <property type="match status" value="1"/>
</dbReference>
<comment type="caution">
    <text evidence="5">The sequence shown here is derived from an EMBL/GenBank/DDBJ whole genome shotgun (WGS) entry which is preliminary data.</text>
</comment>
<keyword evidence="1 2" id="KW-0238">DNA-binding</keyword>
<dbReference type="AlphaFoldDB" id="A0A919JZ68"/>
<dbReference type="RefSeq" id="WP_239162831.1">
    <property type="nucleotide sequence ID" value="NZ_BOMV01000040.1"/>
</dbReference>
<name>A0A919JZ68_9ACTN</name>
<feature type="domain" description="HTH tetR-type" evidence="4">
    <location>
        <begin position="25"/>
        <end position="85"/>
    </location>
</feature>
<dbReference type="InterPro" id="IPR001647">
    <property type="entry name" value="HTH_TetR"/>
</dbReference>
<evidence type="ECO:0000256" key="2">
    <source>
        <dbReference type="PROSITE-ProRule" id="PRU00335"/>
    </source>
</evidence>
<evidence type="ECO:0000256" key="3">
    <source>
        <dbReference type="SAM" id="MobiDB-lite"/>
    </source>
</evidence>
<feature type="region of interest" description="Disordered" evidence="3">
    <location>
        <begin position="1"/>
        <end position="26"/>
    </location>
</feature>
<accession>A0A919JZ68</accession>
<sequence length="212" mass="24164">MNEPNAVAAQRGETYGGRSRQQRSADRRDRILAAALQLFGTRDYEAVTVADVCTAARVAKRYFYDHFIDRCDLLRALHRQQNEWLLSEIETATPKRPSTIDELLRPGVRKLLNLLRDNPERAQVIYLNTPRMDTQRLDTQRRGVLHEGAAFLGKLLRPVLGRPDDNVRHELMLLAAVAGVSEVIIDWLVRGMTDDLDQLTDHLTGFCSAIFR</sequence>
<feature type="DNA-binding region" description="H-T-H motif" evidence="2">
    <location>
        <begin position="48"/>
        <end position="67"/>
    </location>
</feature>